<dbReference type="EMBL" id="PNBA02000011">
    <property type="protein sequence ID" value="KAG6408006.1"/>
    <property type="molecule type" value="Genomic_DNA"/>
</dbReference>
<dbReference type="SMART" id="SM00015">
    <property type="entry name" value="IQ"/>
    <property type="match status" value="2"/>
</dbReference>
<comment type="function">
    <text evidence="4">May be involved in cooperative interactions with calmodulins or calmodulin-like proteins. Recruits calmodulin proteins to microtubules, thus being a potential scaffold in cellular signaling and trafficking. May associate with nucleic acids and regulate gene expression at the transcriptional or post-transcriptional level.</text>
</comment>
<feature type="compositionally biased region" description="Basic and acidic residues" evidence="5">
    <location>
        <begin position="153"/>
        <end position="178"/>
    </location>
</feature>
<evidence type="ECO:0000256" key="1">
    <source>
        <dbReference type="ARBA" id="ARBA00022860"/>
    </source>
</evidence>
<name>A0A8X8X6Q4_SALSN</name>
<evidence type="ECO:0000313" key="7">
    <source>
        <dbReference type="EMBL" id="KAG6408006.1"/>
    </source>
</evidence>
<keyword evidence="8" id="KW-1185">Reference proteome</keyword>
<feature type="compositionally biased region" description="Basic and acidic residues" evidence="5">
    <location>
        <begin position="341"/>
        <end position="363"/>
    </location>
</feature>
<feature type="domain" description="DUF4005" evidence="6">
    <location>
        <begin position="300"/>
        <end position="361"/>
    </location>
</feature>
<gene>
    <name evidence="7" type="ORF">SASPL_131008</name>
</gene>
<feature type="compositionally biased region" description="Low complexity" evidence="5">
    <location>
        <begin position="246"/>
        <end position="255"/>
    </location>
</feature>
<dbReference type="Proteomes" id="UP000298416">
    <property type="component" value="Unassembled WGS sequence"/>
</dbReference>
<protein>
    <recommendedName>
        <fullName evidence="6">DUF4005 domain-containing protein</fullName>
    </recommendedName>
</protein>
<dbReference type="PROSITE" id="PS50096">
    <property type="entry name" value="IQ"/>
    <property type="match status" value="2"/>
</dbReference>
<sequence>MGKAIKWFRGMWGLNKPDPNGGPPPKKRWSFPKGKLRRRSHAIDDEATSRQAVAVAAATAAIAEAAVAAVAHLTSAAAYGPQNGAVWEERAAVVIQSHFRGYLSRRALRALKALVKLQALVRGHFMRKHNAETLRQLQALMRAQARARAGRLSTEESTKPSHFNHTEKADHATHESPARAKMQRNNTNLMYDPDKSPSPWMERRKGEKAKAPWDFTRIARVDEEKGDKVLEVDTGRASTSPTGRAIIHSSHPSHISDQHTTWLSPSLSPLTVGLNANGSPFYTANNSPAYSSSVEGGSSKRGLFAPAKSSLSNCTEHPSYMAYTESSKAKARSLSAPKQRPRSERSSSQWERSKSVNRHRDGQKVQLSNVYPGSGRLDR</sequence>
<dbReference type="AlphaFoldDB" id="A0A8X8X6Q4"/>
<accession>A0A8X8X6Q4</accession>
<feature type="region of interest" description="Disordered" evidence="5">
    <location>
        <begin position="13"/>
        <end position="35"/>
    </location>
</feature>
<dbReference type="Pfam" id="PF13178">
    <property type="entry name" value="DUF4005"/>
    <property type="match status" value="1"/>
</dbReference>
<organism evidence="7">
    <name type="scientific">Salvia splendens</name>
    <name type="common">Scarlet sage</name>
    <dbReference type="NCBI Taxonomy" id="180675"/>
    <lineage>
        <taxon>Eukaryota</taxon>
        <taxon>Viridiplantae</taxon>
        <taxon>Streptophyta</taxon>
        <taxon>Embryophyta</taxon>
        <taxon>Tracheophyta</taxon>
        <taxon>Spermatophyta</taxon>
        <taxon>Magnoliopsida</taxon>
        <taxon>eudicotyledons</taxon>
        <taxon>Gunneridae</taxon>
        <taxon>Pentapetalae</taxon>
        <taxon>asterids</taxon>
        <taxon>lamiids</taxon>
        <taxon>Lamiales</taxon>
        <taxon>Lamiaceae</taxon>
        <taxon>Nepetoideae</taxon>
        <taxon>Mentheae</taxon>
        <taxon>Salviinae</taxon>
        <taxon>Salvia</taxon>
        <taxon>Salvia subgen. Calosphace</taxon>
        <taxon>core Calosphace</taxon>
    </lineage>
</organism>
<feature type="region of interest" description="Disordered" evidence="5">
    <location>
        <begin position="324"/>
        <end position="379"/>
    </location>
</feature>
<dbReference type="CDD" id="cd23767">
    <property type="entry name" value="IQCD"/>
    <property type="match status" value="1"/>
</dbReference>
<dbReference type="InterPro" id="IPR025064">
    <property type="entry name" value="DUF4005"/>
</dbReference>
<comment type="subunit">
    <text evidence="3">Binds to multiple calmodulin (CaM) in the presence of Ca(2+) and CaM-like proteins.</text>
</comment>
<feature type="region of interest" description="Disordered" evidence="5">
    <location>
        <begin position="147"/>
        <end position="207"/>
    </location>
</feature>
<evidence type="ECO:0000256" key="5">
    <source>
        <dbReference type="SAM" id="MobiDB-lite"/>
    </source>
</evidence>
<feature type="region of interest" description="Disordered" evidence="5">
    <location>
        <begin position="234"/>
        <end position="260"/>
    </location>
</feature>
<dbReference type="PANTHER" id="PTHR32295:SF11">
    <property type="entry name" value="PROTEIN IQ-DOMAIN 22"/>
    <property type="match status" value="1"/>
</dbReference>
<dbReference type="SUPFAM" id="SSF52540">
    <property type="entry name" value="P-loop containing nucleoside triphosphate hydrolases"/>
    <property type="match status" value="1"/>
</dbReference>
<evidence type="ECO:0000256" key="2">
    <source>
        <dbReference type="ARBA" id="ARBA00024341"/>
    </source>
</evidence>
<evidence type="ECO:0000259" key="6">
    <source>
        <dbReference type="Pfam" id="PF13178"/>
    </source>
</evidence>
<dbReference type="Gene3D" id="1.20.5.190">
    <property type="match status" value="1"/>
</dbReference>
<dbReference type="InterPro" id="IPR027417">
    <property type="entry name" value="P-loop_NTPase"/>
</dbReference>
<proteinExistence type="inferred from homology"/>
<keyword evidence="1" id="KW-0112">Calmodulin-binding</keyword>
<feature type="compositionally biased region" description="Basic residues" evidence="5">
    <location>
        <begin position="25"/>
        <end position="35"/>
    </location>
</feature>
<dbReference type="InterPro" id="IPR000048">
    <property type="entry name" value="IQ_motif_EF-hand-BS"/>
</dbReference>
<evidence type="ECO:0000256" key="3">
    <source>
        <dbReference type="ARBA" id="ARBA00024378"/>
    </source>
</evidence>
<reference evidence="7" key="2">
    <citation type="submission" date="2020-08" db="EMBL/GenBank/DDBJ databases">
        <title>Plant Genome Project.</title>
        <authorList>
            <person name="Zhang R.-G."/>
        </authorList>
    </citation>
    <scope>NUCLEOTIDE SEQUENCE</scope>
    <source>
        <strain evidence="7">Huo1</strain>
        <tissue evidence="7">Leaf</tissue>
    </source>
</reference>
<evidence type="ECO:0000313" key="8">
    <source>
        <dbReference type="Proteomes" id="UP000298416"/>
    </source>
</evidence>
<evidence type="ECO:0000256" key="4">
    <source>
        <dbReference type="ARBA" id="ARBA00045534"/>
    </source>
</evidence>
<comment type="similarity">
    <text evidence="2">Belongs to the IQD family.</text>
</comment>
<comment type="caution">
    <text evidence="7">The sequence shown here is derived from an EMBL/GenBank/DDBJ whole genome shotgun (WGS) entry which is preliminary data.</text>
</comment>
<dbReference type="Pfam" id="PF00612">
    <property type="entry name" value="IQ"/>
    <property type="match status" value="2"/>
</dbReference>
<dbReference type="GO" id="GO:0005516">
    <property type="term" value="F:calmodulin binding"/>
    <property type="evidence" value="ECO:0007669"/>
    <property type="project" value="UniProtKB-KW"/>
</dbReference>
<reference evidence="7" key="1">
    <citation type="submission" date="2018-01" db="EMBL/GenBank/DDBJ databases">
        <authorList>
            <person name="Mao J.F."/>
        </authorList>
    </citation>
    <scope>NUCLEOTIDE SEQUENCE</scope>
    <source>
        <strain evidence="7">Huo1</strain>
        <tissue evidence="7">Leaf</tissue>
    </source>
</reference>
<dbReference type="PANTHER" id="PTHR32295">
    <property type="entry name" value="IQ-DOMAIN 5-RELATED"/>
    <property type="match status" value="1"/>
</dbReference>